<keyword evidence="1" id="KW-1133">Transmembrane helix</keyword>
<gene>
    <name evidence="2" type="ORF">OLMES_0208</name>
</gene>
<dbReference type="AlphaFoldDB" id="A0A1Y0I462"/>
<evidence type="ECO:0000256" key="1">
    <source>
        <dbReference type="SAM" id="Phobius"/>
    </source>
</evidence>
<name>A0A1Y0I462_9GAMM</name>
<proteinExistence type="predicted"/>
<keyword evidence="1" id="KW-0812">Transmembrane</keyword>
<keyword evidence="1" id="KW-0472">Membrane</keyword>
<dbReference type="EMBL" id="CP021425">
    <property type="protein sequence ID" value="ARU54315.1"/>
    <property type="molecule type" value="Genomic_DNA"/>
</dbReference>
<organism evidence="2 3">
    <name type="scientific">Oleiphilus messinensis</name>
    <dbReference type="NCBI Taxonomy" id="141451"/>
    <lineage>
        <taxon>Bacteria</taxon>
        <taxon>Pseudomonadati</taxon>
        <taxon>Pseudomonadota</taxon>
        <taxon>Gammaproteobacteria</taxon>
        <taxon>Oceanospirillales</taxon>
        <taxon>Oleiphilaceae</taxon>
        <taxon>Oleiphilus</taxon>
    </lineage>
</organism>
<sequence>MTSVPYDVFALAFIMLWSFVSWLLFIRLSMIPMEKALKQKGVEPSAWDGVGIRAAWYAWAIVFQGTKLQQENDILFASGDITNYIRRKDRILAGMLIISSSMFLSGGVLYYLFRM</sequence>
<dbReference type="OrthoDB" id="6386446at2"/>
<dbReference type="RefSeq" id="WP_087459531.1">
    <property type="nucleotide sequence ID" value="NZ_CP021425.1"/>
</dbReference>
<dbReference type="Proteomes" id="UP000196027">
    <property type="component" value="Chromosome"/>
</dbReference>
<reference evidence="2 3" key="1">
    <citation type="submission" date="2017-05" db="EMBL/GenBank/DDBJ databases">
        <title>Genomic insights into alkan degradation activity of Oleiphilus messinensis.</title>
        <authorList>
            <person name="Kozyavkin S.A."/>
            <person name="Slesarev A.I."/>
            <person name="Golyshin P.N."/>
            <person name="Korzhenkov A."/>
            <person name="Golyshina O.N."/>
            <person name="Toshchakov S.V."/>
        </authorList>
    </citation>
    <scope>NUCLEOTIDE SEQUENCE [LARGE SCALE GENOMIC DNA]</scope>
    <source>
        <strain evidence="2 3">ME102</strain>
    </source>
</reference>
<evidence type="ECO:0000313" key="3">
    <source>
        <dbReference type="Proteomes" id="UP000196027"/>
    </source>
</evidence>
<feature type="transmembrane region" description="Helical" evidence="1">
    <location>
        <begin position="6"/>
        <end position="25"/>
    </location>
</feature>
<feature type="transmembrane region" description="Helical" evidence="1">
    <location>
        <begin position="91"/>
        <end position="113"/>
    </location>
</feature>
<protein>
    <submittedName>
        <fullName evidence="2">Uncharacterized protein</fullName>
    </submittedName>
</protein>
<dbReference type="KEGG" id="ome:OLMES_0208"/>
<keyword evidence="3" id="KW-1185">Reference proteome</keyword>
<accession>A0A1Y0I462</accession>
<evidence type="ECO:0000313" key="2">
    <source>
        <dbReference type="EMBL" id="ARU54315.1"/>
    </source>
</evidence>